<evidence type="ECO:0000313" key="4">
    <source>
        <dbReference type="EMBL" id="RIB21436.1"/>
    </source>
</evidence>
<keyword evidence="1" id="KW-0863">Zinc-finger</keyword>
<evidence type="ECO:0000313" key="5">
    <source>
        <dbReference type="Proteomes" id="UP000266673"/>
    </source>
</evidence>
<dbReference type="AlphaFoldDB" id="A0A397VQI5"/>
<accession>A0A397VQI5</accession>
<dbReference type="Gene3D" id="4.10.60.10">
    <property type="entry name" value="Zinc finger, CCHC-type"/>
    <property type="match status" value="1"/>
</dbReference>
<dbReference type="GO" id="GO:0008270">
    <property type="term" value="F:zinc ion binding"/>
    <property type="evidence" value="ECO:0007669"/>
    <property type="project" value="UniProtKB-KW"/>
</dbReference>
<evidence type="ECO:0000256" key="2">
    <source>
        <dbReference type="SAM" id="MobiDB-lite"/>
    </source>
</evidence>
<name>A0A397VQI5_9GLOM</name>
<dbReference type="SUPFAM" id="SSF57756">
    <property type="entry name" value="Retrovirus zinc finger-like domains"/>
    <property type="match status" value="1"/>
</dbReference>
<dbReference type="SMART" id="SM00343">
    <property type="entry name" value="ZnF_C2HC"/>
    <property type="match status" value="1"/>
</dbReference>
<protein>
    <recommendedName>
        <fullName evidence="3">CCHC-type domain-containing protein</fullName>
    </recommendedName>
</protein>
<dbReference type="OrthoDB" id="2476944at2759"/>
<evidence type="ECO:0000256" key="1">
    <source>
        <dbReference type="PROSITE-ProRule" id="PRU00047"/>
    </source>
</evidence>
<evidence type="ECO:0000259" key="3">
    <source>
        <dbReference type="PROSITE" id="PS50158"/>
    </source>
</evidence>
<feature type="region of interest" description="Disordered" evidence="2">
    <location>
        <begin position="35"/>
        <end position="62"/>
    </location>
</feature>
<keyword evidence="1" id="KW-0479">Metal-binding</keyword>
<proteinExistence type="predicted"/>
<comment type="caution">
    <text evidence="4">The sequence shown here is derived from an EMBL/GenBank/DDBJ whole genome shotgun (WGS) entry which is preliminary data.</text>
</comment>
<dbReference type="GO" id="GO:0003676">
    <property type="term" value="F:nucleic acid binding"/>
    <property type="evidence" value="ECO:0007669"/>
    <property type="project" value="InterPro"/>
</dbReference>
<dbReference type="InterPro" id="IPR036875">
    <property type="entry name" value="Znf_CCHC_sf"/>
</dbReference>
<sequence length="62" mass="7118">MESSIKELTKAVMNLKDNKSCYECNQEGHISRNCPTRALQPRFNNQRNEPRRNEAANPEVGV</sequence>
<dbReference type="Proteomes" id="UP000266673">
    <property type="component" value="Unassembled WGS sequence"/>
</dbReference>
<dbReference type="EMBL" id="QKWP01000361">
    <property type="protein sequence ID" value="RIB21436.1"/>
    <property type="molecule type" value="Genomic_DNA"/>
</dbReference>
<dbReference type="PROSITE" id="PS50158">
    <property type="entry name" value="ZF_CCHC"/>
    <property type="match status" value="1"/>
</dbReference>
<organism evidence="4 5">
    <name type="scientific">Gigaspora rosea</name>
    <dbReference type="NCBI Taxonomy" id="44941"/>
    <lineage>
        <taxon>Eukaryota</taxon>
        <taxon>Fungi</taxon>
        <taxon>Fungi incertae sedis</taxon>
        <taxon>Mucoromycota</taxon>
        <taxon>Glomeromycotina</taxon>
        <taxon>Glomeromycetes</taxon>
        <taxon>Diversisporales</taxon>
        <taxon>Gigasporaceae</taxon>
        <taxon>Gigaspora</taxon>
    </lineage>
</organism>
<gene>
    <name evidence="4" type="ORF">C2G38_2176631</name>
</gene>
<keyword evidence="5" id="KW-1185">Reference proteome</keyword>
<dbReference type="Pfam" id="PF00098">
    <property type="entry name" value="zf-CCHC"/>
    <property type="match status" value="1"/>
</dbReference>
<dbReference type="InterPro" id="IPR001878">
    <property type="entry name" value="Znf_CCHC"/>
</dbReference>
<reference evidence="4 5" key="1">
    <citation type="submission" date="2018-06" db="EMBL/GenBank/DDBJ databases">
        <title>Comparative genomics reveals the genomic features of Rhizophagus irregularis, R. cerebriforme, R. diaphanum and Gigaspora rosea, and their symbiotic lifestyle signature.</title>
        <authorList>
            <person name="Morin E."/>
            <person name="San Clemente H."/>
            <person name="Chen E.C.H."/>
            <person name="De La Providencia I."/>
            <person name="Hainaut M."/>
            <person name="Kuo A."/>
            <person name="Kohler A."/>
            <person name="Murat C."/>
            <person name="Tang N."/>
            <person name="Roy S."/>
            <person name="Loubradou J."/>
            <person name="Henrissat B."/>
            <person name="Grigoriev I.V."/>
            <person name="Corradi N."/>
            <person name="Roux C."/>
            <person name="Martin F.M."/>
        </authorList>
    </citation>
    <scope>NUCLEOTIDE SEQUENCE [LARGE SCALE GENOMIC DNA]</scope>
    <source>
        <strain evidence="4 5">DAOM 194757</strain>
    </source>
</reference>
<feature type="domain" description="CCHC-type" evidence="3">
    <location>
        <begin position="21"/>
        <end position="35"/>
    </location>
</feature>
<keyword evidence="1" id="KW-0862">Zinc</keyword>